<protein>
    <recommendedName>
        <fullName evidence="4">SH3 domain-containing protein</fullName>
    </recommendedName>
</protein>
<dbReference type="GeneTree" id="ENSGT01120000276584"/>
<evidence type="ECO:0000256" key="2">
    <source>
        <dbReference type="ARBA" id="ARBA00022737"/>
    </source>
</evidence>
<evidence type="ECO:0000313" key="5">
    <source>
        <dbReference type="Ensembl" id="ENSCSAVP00000003352.1"/>
    </source>
</evidence>
<dbReference type="PANTHER" id="PTHR46218">
    <property type="entry name" value="LASP"/>
    <property type="match status" value="1"/>
</dbReference>
<dbReference type="GO" id="GO:0005925">
    <property type="term" value="C:focal adhesion"/>
    <property type="evidence" value="ECO:0007669"/>
    <property type="project" value="TreeGrafter"/>
</dbReference>
<keyword evidence="1 3" id="KW-0728">SH3 domain</keyword>
<proteinExistence type="predicted"/>
<evidence type="ECO:0000313" key="6">
    <source>
        <dbReference type="Proteomes" id="UP000007875"/>
    </source>
</evidence>
<name>H2YDF4_CIOSA</name>
<sequence>MYDYSAADDDEVTFRDGDVIVNAQSIDDGWMFGTVLRTGATGMLPANYVQMMMA</sequence>
<keyword evidence="6" id="KW-1185">Reference proteome</keyword>
<organism evidence="5 6">
    <name type="scientific">Ciona savignyi</name>
    <name type="common">Pacific transparent sea squirt</name>
    <dbReference type="NCBI Taxonomy" id="51511"/>
    <lineage>
        <taxon>Eukaryota</taxon>
        <taxon>Metazoa</taxon>
        <taxon>Chordata</taxon>
        <taxon>Tunicata</taxon>
        <taxon>Ascidiacea</taxon>
        <taxon>Phlebobranchia</taxon>
        <taxon>Cionidae</taxon>
        <taxon>Ciona</taxon>
    </lineage>
</organism>
<dbReference type="InterPro" id="IPR051759">
    <property type="entry name" value="LIM-SH3_domain_protein"/>
</dbReference>
<dbReference type="AlphaFoldDB" id="H2YDF4"/>
<dbReference type="HOGENOM" id="CLU_186395_2_0_1"/>
<dbReference type="PRINTS" id="PR00452">
    <property type="entry name" value="SH3DOMAIN"/>
</dbReference>
<reference evidence="5" key="2">
    <citation type="submission" date="2025-08" db="UniProtKB">
        <authorList>
            <consortium name="Ensembl"/>
        </authorList>
    </citation>
    <scope>IDENTIFICATION</scope>
</reference>
<accession>H2YDF4</accession>
<dbReference type="Gene3D" id="2.30.30.40">
    <property type="entry name" value="SH3 Domains"/>
    <property type="match status" value="1"/>
</dbReference>
<dbReference type="SUPFAM" id="SSF50044">
    <property type="entry name" value="SH3-domain"/>
    <property type="match status" value="1"/>
</dbReference>
<evidence type="ECO:0000259" key="4">
    <source>
        <dbReference type="PROSITE" id="PS50002"/>
    </source>
</evidence>
<dbReference type="Ensembl" id="ENSCSAVT00000003403.1">
    <property type="protein sequence ID" value="ENSCSAVP00000003352.1"/>
    <property type="gene ID" value="ENSCSAVG00000001995.1"/>
</dbReference>
<dbReference type="InterPro" id="IPR036028">
    <property type="entry name" value="SH3-like_dom_sf"/>
</dbReference>
<dbReference type="Proteomes" id="UP000007875">
    <property type="component" value="Unassembled WGS sequence"/>
</dbReference>
<dbReference type="PROSITE" id="PS50002">
    <property type="entry name" value="SH3"/>
    <property type="match status" value="1"/>
</dbReference>
<dbReference type="PANTHER" id="PTHR46218:SF4">
    <property type="entry name" value="LIM AND SH3 DOMAIN PROTEIN LASP"/>
    <property type="match status" value="1"/>
</dbReference>
<evidence type="ECO:0000256" key="1">
    <source>
        <dbReference type="ARBA" id="ARBA00022443"/>
    </source>
</evidence>
<reference evidence="5" key="3">
    <citation type="submission" date="2025-09" db="UniProtKB">
        <authorList>
            <consortium name="Ensembl"/>
        </authorList>
    </citation>
    <scope>IDENTIFICATION</scope>
</reference>
<evidence type="ECO:0000256" key="3">
    <source>
        <dbReference type="PROSITE-ProRule" id="PRU00192"/>
    </source>
</evidence>
<keyword evidence="2" id="KW-0677">Repeat</keyword>
<dbReference type="Pfam" id="PF14604">
    <property type="entry name" value="SH3_9"/>
    <property type="match status" value="1"/>
</dbReference>
<dbReference type="InterPro" id="IPR001452">
    <property type="entry name" value="SH3_domain"/>
</dbReference>
<dbReference type="SMART" id="SM00326">
    <property type="entry name" value="SH3"/>
    <property type="match status" value="1"/>
</dbReference>
<feature type="domain" description="SH3" evidence="4">
    <location>
        <begin position="1"/>
        <end position="54"/>
    </location>
</feature>
<reference evidence="6" key="1">
    <citation type="submission" date="2003-08" db="EMBL/GenBank/DDBJ databases">
        <authorList>
            <person name="Birren B."/>
            <person name="Nusbaum C."/>
            <person name="Abebe A."/>
            <person name="Abouelleil A."/>
            <person name="Adekoya E."/>
            <person name="Ait-zahra M."/>
            <person name="Allen N."/>
            <person name="Allen T."/>
            <person name="An P."/>
            <person name="Anderson M."/>
            <person name="Anderson S."/>
            <person name="Arachchi H."/>
            <person name="Armbruster J."/>
            <person name="Bachantsang P."/>
            <person name="Baldwin J."/>
            <person name="Barry A."/>
            <person name="Bayul T."/>
            <person name="Blitshsteyn B."/>
            <person name="Bloom T."/>
            <person name="Blye J."/>
            <person name="Boguslavskiy L."/>
            <person name="Borowsky M."/>
            <person name="Boukhgalter B."/>
            <person name="Brunache A."/>
            <person name="Butler J."/>
            <person name="Calixte N."/>
            <person name="Calvo S."/>
            <person name="Camarata J."/>
            <person name="Campo K."/>
            <person name="Chang J."/>
            <person name="Cheshatsang Y."/>
            <person name="Citroen M."/>
            <person name="Collymore A."/>
            <person name="Considine T."/>
            <person name="Cook A."/>
            <person name="Cooke P."/>
            <person name="Corum B."/>
            <person name="Cuomo C."/>
            <person name="David R."/>
            <person name="Dawoe T."/>
            <person name="Degray S."/>
            <person name="Dodge S."/>
            <person name="Dooley K."/>
            <person name="Dorje P."/>
            <person name="Dorjee K."/>
            <person name="Dorris L."/>
            <person name="Duffey N."/>
            <person name="Dupes A."/>
            <person name="Elkins T."/>
            <person name="Engels R."/>
            <person name="Erickson J."/>
            <person name="Farina A."/>
            <person name="Faro S."/>
            <person name="Ferreira P."/>
            <person name="Fischer H."/>
            <person name="Fitzgerald M."/>
            <person name="Foley K."/>
            <person name="Gage D."/>
            <person name="Galagan J."/>
            <person name="Gearin G."/>
            <person name="Gnerre S."/>
            <person name="Gnirke A."/>
            <person name="Goyette A."/>
            <person name="Graham J."/>
            <person name="Grandbois E."/>
            <person name="Gyaltsen K."/>
            <person name="Hafez N."/>
            <person name="Hagopian D."/>
            <person name="Hagos B."/>
            <person name="Hall J."/>
            <person name="Hatcher B."/>
            <person name="Heller A."/>
            <person name="Higgins H."/>
            <person name="Honan T."/>
            <person name="Horn A."/>
            <person name="Houde N."/>
            <person name="Hughes L."/>
            <person name="Hulme W."/>
            <person name="Husby E."/>
            <person name="Iliev I."/>
            <person name="Jaffe D."/>
            <person name="Jones C."/>
            <person name="Kamal M."/>
            <person name="Kamat A."/>
            <person name="Kamvysselis M."/>
            <person name="Karlsson E."/>
            <person name="Kells C."/>
            <person name="Kieu A."/>
            <person name="Kisner P."/>
            <person name="Kodira C."/>
            <person name="Kulbokas E."/>
            <person name="Labutti K."/>
            <person name="Lama D."/>
            <person name="Landers T."/>
            <person name="Leger J."/>
            <person name="Levine S."/>
            <person name="Lewis D."/>
            <person name="Lewis T."/>
            <person name="Lindblad-toh K."/>
            <person name="Liu X."/>
            <person name="Lokyitsang T."/>
            <person name="Lokyitsang Y."/>
            <person name="Lucien O."/>
            <person name="Lui A."/>
            <person name="Ma L.J."/>
            <person name="Mabbitt R."/>
            <person name="Macdonald J."/>
            <person name="Maclean C."/>
            <person name="Major J."/>
            <person name="Manning J."/>
            <person name="Marabella R."/>
            <person name="Maru K."/>
            <person name="Matthews C."/>
            <person name="Mauceli E."/>
            <person name="Mccarthy M."/>
            <person name="Mcdonough S."/>
            <person name="Mcghee T."/>
            <person name="Meldrim J."/>
            <person name="Meneus L."/>
            <person name="Mesirov J."/>
            <person name="Mihalev A."/>
            <person name="Mihova T."/>
            <person name="Mikkelsen T."/>
            <person name="Mlenga V."/>
            <person name="Moru K."/>
            <person name="Mozes J."/>
            <person name="Mulrain L."/>
            <person name="Munson G."/>
            <person name="Naylor J."/>
            <person name="Newes C."/>
            <person name="Nguyen C."/>
            <person name="Nguyen N."/>
            <person name="Nguyen T."/>
            <person name="Nicol R."/>
            <person name="Nielsen C."/>
            <person name="Nizzari M."/>
            <person name="Norbu C."/>
            <person name="Norbu N."/>
            <person name="O'donnell P."/>
            <person name="Okoawo O."/>
            <person name="O'leary S."/>
            <person name="Omotosho B."/>
            <person name="O'neill K."/>
            <person name="Osman S."/>
            <person name="Parker S."/>
            <person name="Perrin D."/>
            <person name="Phunkhang P."/>
            <person name="Piqani B."/>
            <person name="Purcell S."/>
            <person name="Rachupka T."/>
            <person name="Ramasamy U."/>
            <person name="Rameau R."/>
            <person name="Ray V."/>
            <person name="Raymond C."/>
            <person name="Retta R."/>
            <person name="Richardson S."/>
            <person name="Rise C."/>
            <person name="Rodriguez J."/>
            <person name="Rogers J."/>
            <person name="Rogov P."/>
            <person name="Rutman M."/>
            <person name="Schupbach R."/>
            <person name="Seaman C."/>
            <person name="Settipalli S."/>
            <person name="Sharpe T."/>
            <person name="Sheridan J."/>
            <person name="Sherpa N."/>
            <person name="Shi J."/>
            <person name="Smirnov S."/>
            <person name="Smith C."/>
            <person name="Sougnez C."/>
            <person name="Spencer B."/>
            <person name="Stalker J."/>
            <person name="Stange-thomann N."/>
            <person name="Stavropoulos S."/>
            <person name="Stetson K."/>
            <person name="Stone C."/>
            <person name="Stone S."/>
            <person name="Stubbs M."/>
            <person name="Talamas J."/>
            <person name="Tchuinga P."/>
            <person name="Tenzing P."/>
            <person name="Tesfaye S."/>
            <person name="Theodore J."/>
            <person name="Thoulutsang Y."/>
            <person name="Topham K."/>
            <person name="Towey S."/>
            <person name="Tsamla T."/>
            <person name="Tsomo N."/>
            <person name="Vallee D."/>
            <person name="Vassiliev H."/>
            <person name="Venkataraman V."/>
            <person name="Vinson J."/>
            <person name="Vo A."/>
            <person name="Wade C."/>
            <person name="Wang S."/>
            <person name="Wangchuk T."/>
            <person name="Wangdi T."/>
            <person name="Whittaker C."/>
            <person name="Wilkinson J."/>
            <person name="Wu Y."/>
            <person name="Wyman D."/>
            <person name="Yadav S."/>
            <person name="Yang S."/>
            <person name="Yang X."/>
            <person name="Yeager S."/>
            <person name="Yee E."/>
            <person name="Young G."/>
            <person name="Zainoun J."/>
            <person name="Zembeck L."/>
            <person name="Zimmer A."/>
            <person name="Zody M."/>
            <person name="Lander E."/>
        </authorList>
    </citation>
    <scope>NUCLEOTIDE SEQUENCE [LARGE SCALE GENOMIC DNA]</scope>
</reference>
<dbReference type="GO" id="GO:0051015">
    <property type="term" value="F:actin filament binding"/>
    <property type="evidence" value="ECO:0007669"/>
    <property type="project" value="TreeGrafter"/>
</dbReference>